<evidence type="ECO:0000256" key="3">
    <source>
        <dbReference type="ARBA" id="ARBA00023004"/>
    </source>
</evidence>
<reference evidence="6 7" key="1">
    <citation type="submission" date="2024-09" db="EMBL/GenBank/DDBJ databases">
        <authorList>
            <person name="Sun Q."/>
            <person name="Mori K."/>
        </authorList>
    </citation>
    <scope>NUCLEOTIDE SEQUENCE [LARGE SCALE GENOMIC DNA]</scope>
    <source>
        <strain evidence="6 7">CGMCC 1.12926</strain>
    </source>
</reference>
<gene>
    <name evidence="6" type="ORF">ACFFLS_04055</name>
</gene>
<dbReference type="PROSITE" id="PS51007">
    <property type="entry name" value="CYTC"/>
    <property type="match status" value="1"/>
</dbReference>
<dbReference type="InterPro" id="IPR009056">
    <property type="entry name" value="Cyt_c-like_dom"/>
</dbReference>
<evidence type="ECO:0000313" key="6">
    <source>
        <dbReference type="EMBL" id="MFC0076196.1"/>
    </source>
</evidence>
<keyword evidence="7" id="KW-1185">Reference proteome</keyword>
<evidence type="ECO:0000256" key="2">
    <source>
        <dbReference type="ARBA" id="ARBA00022723"/>
    </source>
</evidence>
<keyword evidence="1 4" id="KW-0349">Heme</keyword>
<dbReference type="SUPFAM" id="SSF46626">
    <property type="entry name" value="Cytochrome c"/>
    <property type="match status" value="1"/>
</dbReference>
<dbReference type="Proteomes" id="UP001589734">
    <property type="component" value="Unassembled WGS sequence"/>
</dbReference>
<organism evidence="6 7">
    <name type="scientific">Flavobacterium procerum</name>
    <dbReference type="NCBI Taxonomy" id="1455569"/>
    <lineage>
        <taxon>Bacteria</taxon>
        <taxon>Pseudomonadati</taxon>
        <taxon>Bacteroidota</taxon>
        <taxon>Flavobacteriia</taxon>
        <taxon>Flavobacteriales</taxon>
        <taxon>Flavobacteriaceae</taxon>
        <taxon>Flavobacterium</taxon>
    </lineage>
</organism>
<accession>A0ABV6BNL5</accession>
<dbReference type="RefSeq" id="WP_379689187.1">
    <property type="nucleotide sequence ID" value="NZ_JBHLYW010000004.1"/>
</dbReference>
<evidence type="ECO:0000256" key="4">
    <source>
        <dbReference type="PROSITE-ProRule" id="PRU00433"/>
    </source>
</evidence>
<comment type="caution">
    <text evidence="6">The sequence shown here is derived from an EMBL/GenBank/DDBJ whole genome shotgun (WGS) entry which is preliminary data.</text>
</comment>
<dbReference type="Pfam" id="PF00034">
    <property type="entry name" value="Cytochrom_C"/>
    <property type="match status" value="1"/>
</dbReference>
<proteinExistence type="predicted"/>
<keyword evidence="2 4" id="KW-0479">Metal-binding</keyword>
<dbReference type="Gene3D" id="1.10.760.10">
    <property type="entry name" value="Cytochrome c-like domain"/>
    <property type="match status" value="1"/>
</dbReference>
<sequence>MFLSILISCKRKEKDGNDFYQKKAKETNEKVLDAIGKIYFEKNCLKCHANRGAKDNYLENAIKNDRHEYQFLKNFITKQDSLLKSKNKKALALKDWSNNNPYLHDFNLNENEIKAILYYLKK</sequence>
<keyword evidence="3 4" id="KW-0408">Iron</keyword>
<evidence type="ECO:0000259" key="5">
    <source>
        <dbReference type="PROSITE" id="PS51007"/>
    </source>
</evidence>
<evidence type="ECO:0000313" key="7">
    <source>
        <dbReference type="Proteomes" id="UP001589734"/>
    </source>
</evidence>
<dbReference type="EMBL" id="JBHLYW010000004">
    <property type="protein sequence ID" value="MFC0076196.1"/>
    <property type="molecule type" value="Genomic_DNA"/>
</dbReference>
<dbReference type="InterPro" id="IPR036909">
    <property type="entry name" value="Cyt_c-like_dom_sf"/>
</dbReference>
<feature type="domain" description="Cytochrome c" evidence="5">
    <location>
        <begin position="31"/>
        <end position="122"/>
    </location>
</feature>
<name>A0ABV6BNL5_9FLAO</name>
<evidence type="ECO:0000256" key="1">
    <source>
        <dbReference type="ARBA" id="ARBA00022617"/>
    </source>
</evidence>
<protein>
    <submittedName>
        <fullName evidence="6">C-type cytochrome</fullName>
    </submittedName>
</protein>